<reference evidence="6 7" key="1">
    <citation type="journal article" date="2016" name="Genome Biol. Evol.">
        <title>Divergent and convergent evolution of fungal pathogenicity.</title>
        <authorList>
            <person name="Shang Y."/>
            <person name="Xiao G."/>
            <person name="Zheng P."/>
            <person name="Cen K."/>
            <person name="Zhan S."/>
            <person name="Wang C."/>
        </authorList>
    </citation>
    <scope>NUCLEOTIDE SEQUENCE [LARGE SCALE GENOMIC DNA]</scope>
    <source>
        <strain evidence="6 7">RCEF 264</strain>
    </source>
</reference>
<evidence type="ECO:0000313" key="7">
    <source>
        <dbReference type="Proteomes" id="UP000076874"/>
    </source>
</evidence>
<keyword evidence="5" id="KW-0539">Nucleus</keyword>
<proteinExistence type="inferred from homology"/>
<protein>
    <submittedName>
        <fullName evidence="6">Importin</fullName>
    </submittedName>
</protein>
<evidence type="ECO:0000256" key="2">
    <source>
        <dbReference type="ARBA" id="ARBA00007991"/>
    </source>
</evidence>
<comment type="caution">
    <text evidence="6">The sequence shown here is derived from an EMBL/GenBank/DDBJ whole genome shotgun (WGS) entry which is preliminary data.</text>
</comment>
<dbReference type="Proteomes" id="UP000076874">
    <property type="component" value="Unassembled WGS sequence"/>
</dbReference>
<comment type="subcellular location">
    <subcellularLocation>
        <location evidence="1">Nucleus</location>
    </subcellularLocation>
</comment>
<dbReference type="InterPro" id="IPR057942">
    <property type="entry name" value="TPR_TNPO3_IPO13_3rd"/>
</dbReference>
<evidence type="ECO:0000256" key="1">
    <source>
        <dbReference type="ARBA" id="ARBA00004123"/>
    </source>
</evidence>
<dbReference type="Pfam" id="PF24140">
    <property type="entry name" value="TPR_TNPO3_IPO13_3rd"/>
    <property type="match status" value="1"/>
</dbReference>
<gene>
    <name evidence="6" type="ORF">SPI_06469</name>
</gene>
<dbReference type="OrthoDB" id="2016913at2759"/>
<dbReference type="Gene3D" id="1.25.10.10">
    <property type="entry name" value="Leucine-rich Repeat Variant"/>
    <property type="match status" value="1"/>
</dbReference>
<evidence type="ECO:0000256" key="5">
    <source>
        <dbReference type="ARBA" id="ARBA00023242"/>
    </source>
</evidence>
<evidence type="ECO:0000256" key="3">
    <source>
        <dbReference type="ARBA" id="ARBA00022448"/>
    </source>
</evidence>
<dbReference type="STRING" id="1081102.A0A167R9V7"/>
<dbReference type="PANTHER" id="PTHR12363:SF33">
    <property type="entry name" value="IMPORTIN-13"/>
    <property type="match status" value="1"/>
</dbReference>
<dbReference type="InterPro" id="IPR011989">
    <property type="entry name" value="ARM-like"/>
</dbReference>
<evidence type="ECO:0000256" key="4">
    <source>
        <dbReference type="ARBA" id="ARBA00022927"/>
    </source>
</evidence>
<dbReference type="GO" id="GO:0005634">
    <property type="term" value="C:nucleus"/>
    <property type="evidence" value="ECO:0007669"/>
    <property type="project" value="UniProtKB-SubCell"/>
</dbReference>
<keyword evidence="4" id="KW-0653">Protein transport</keyword>
<sequence>MDQPSPLPTSLAEVLSLILALYDPQTAHTTIATIQETLQRLQKAPEGWRLAQTFLDRPVQTTADDQIKFFGALTIIVKLNTESSALSNDDARELLQNLLRWLAESAGDNAGVLSTQKLCHALVTFFIHFPALWPRCVHHLVLCLRTGRNVPLPDDANADTAPGTAEMATSLDWHRLRVALWFINTLVTDVAKTDARVAKFAAVHDQLVQNAADVAVLLHAGLAPRIQEQNRAVSIQRESIKGLQSWILYAQRLSPGSDSLVAPLRALVHPVIACLQNEELYDAAIELLIDILSNYSNFFTAGHYDAMASLFESDWGAQLLQQLLGGDFDFEPLQYGLLMLAYGDARIQTIMQDPGSRSQNMLAALCSLLTAAGHPVAEDLIFVPALEFWATYIETLLDTMYTDADGSQPPWVQSALSRVIQVVGHCWAKIQYPHIKTFLAWDASDRAGFGDARKDVADLLQTVFAVAGRDLLSLFTRLLLQSIADKAWSQIEAAAFCLASLSDCIVEDATYDALLSDVFSAPLFGLLSLGEAQLPVRLRQTALSLIERYSEYFERHPAHLPAVLTLLFEAVAAAPLTAQASKAIATLCSSCRSLLTTEASAFLHQYQFLHDHPQLDSLAEERIVTAIASIIQAVSDGPTRLHLSEQLLAFIVRDIEQCLQLKSSGNILDLDGKMDMPPIVAKAIKQCQQQQQQQQQQQPRGGHLSLSTNEVLLQAVLISLRCLAGMARGLQSISEPVDLDASETDASAASTAAGSTVAENAQLHALQNSIVSMLVTVQSTFPRSSEVVEVLCGILKAGFAESEPGPFVFPPDMVTEVLTRQGVHTPYIGSLVNTAQAFASSLGKSANTAATAKSLGALVLWVLGLLQMLPEPEADTELTQRGIEFVDRVMGKNASALLRLEPSSQLEFFFLFTFKVLNGHEPLPKAASADFWTTFLTLKPEDDTLKAIVDNAMAHLGPLLADALVQNVGGNASRSELDKLSEPLKRLVVQHVRAQAWLDQALTGPAFPSKQVDAAAKATFLKKIVR</sequence>
<dbReference type="GO" id="GO:0006606">
    <property type="term" value="P:protein import into nucleus"/>
    <property type="evidence" value="ECO:0007669"/>
    <property type="project" value="TreeGrafter"/>
</dbReference>
<organism evidence="6 7">
    <name type="scientific">Niveomyces insectorum RCEF 264</name>
    <dbReference type="NCBI Taxonomy" id="1081102"/>
    <lineage>
        <taxon>Eukaryota</taxon>
        <taxon>Fungi</taxon>
        <taxon>Dikarya</taxon>
        <taxon>Ascomycota</taxon>
        <taxon>Pezizomycotina</taxon>
        <taxon>Sordariomycetes</taxon>
        <taxon>Hypocreomycetidae</taxon>
        <taxon>Hypocreales</taxon>
        <taxon>Cordycipitaceae</taxon>
        <taxon>Niveomyces</taxon>
    </lineage>
</organism>
<dbReference type="InterPro" id="IPR016024">
    <property type="entry name" value="ARM-type_fold"/>
</dbReference>
<dbReference type="PANTHER" id="PTHR12363">
    <property type="entry name" value="TRANSPORTIN 3 AND IMPORTIN 13"/>
    <property type="match status" value="1"/>
</dbReference>
<dbReference type="SUPFAM" id="SSF48371">
    <property type="entry name" value="ARM repeat"/>
    <property type="match status" value="1"/>
</dbReference>
<evidence type="ECO:0000313" key="6">
    <source>
        <dbReference type="EMBL" id="OAA58396.1"/>
    </source>
</evidence>
<keyword evidence="7" id="KW-1185">Reference proteome</keyword>
<dbReference type="InterPro" id="IPR051345">
    <property type="entry name" value="Importin_beta-like_NTR"/>
</dbReference>
<name>A0A167R9V7_9HYPO</name>
<comment type="similarity">
    <text evidence="2">Belongs to the importin beta family.</text>
</comment>
<dbReference type="GO" id="GO:0005737">
    <property type="term" value="C:cytoplasm"/>
    <property type="evidence" value="ECO:0007669"/>
    <property type="project" value="TreeGrafter"/>
</dbReference>
<dbReference type="AlphaFoldDB" id="A0A167R9V7"/>
<dbReference type="EMBL" id="AZHD01000012">
    <property type="protein sequence ID" value="OAA58396.1"/>
    <property type="molecule type" value="Genomic_DNA"/>
</dbReference>
<accession>A0A167R9V7</accession>
<keyword evidence="3" id="KW-0813">Transport</keyword>